<dbReference type="GO" id="GO:0009103">
    <property type="term" value="P:lipopolysaccharide biosynthetic process"/>
    <property type="evidence" value="ECO:0007669"/>
    <property type="project" value="TreeGrafter"/>
</dbReference>
<sequence length="406" mass="45311">MKALFLHQNCPGQFKHLAPRLAARPGHEVLFMTQNEGPAPARVGKILYSPHRKASRETHPYLTSSETAVLNGQAVARMAMKLQRQGYRPDVIVGNPGWGETLFMKDIWPDVPLVLMVEFFYRGLGADVGFDPEFARGIDSILRARVRSGPHLLAIDAADAAYAPTDWQKAQFPSAYQDKIDVIHDGIDVANLTPDPTSQYELPNGRVLTRSDEVLTFVARNLEPYRGFHSFMRALPEILRRRPKAKVVIVGGDGVSYGSAPKEGTCWREVMLQEIGPLSERVTFAGRIPYRDFKQLMQISSVHVYLTYPFVLSWSMLEAMAMGAFVVGSATPPVMEVIEDGRNGWLVDFFDAPAMAERLIEALAARKKVDELRAAARETVVSRYALEDCIERQLALINRAIETGAR</sequence>
<dbReference type="Pfam" id="PF12000">
    <property type="entry name" value="Glyco_trans_4_3"/>
    <property type="match status" value="1"/>
</dbReference>
<evidence type="ECO:0000256" key="1">
    <source>
        <dbReference type="ARBA" id="ARBA00022679"/>
    </source>
</evidence>
<dbReference type="InterPro" id="IPR022623">
    <property type="entry name" value="Glyco_trans_4"/>
</dbReference>
<dbReference type="PANTHER" id="PTHR46401">
    <property type="entry name" value="GLYCOSYLTRANSFERASE WBBK-RELATED"/>
    <property type="match status" value="1"/>
</dbReference>
<dbReference type="EMBL" id="SOZD01000003">
    <property type="protein sequence ID" value="TFF22797.1"/>
    <property type="molecule type" value="Genomic_DNA"/>
</dbReference>
<dbReference type="InterPro" id="IPR001296">
    <property type="entry name" value="Glyco_trans_1"/>
</dbReference>
<dbReference type="OrthoDB" id="9793726at2"/>
<dbReference type="RefSeq" id="WP_134761899.1">
    <property type="nucleotide sequence ID" value="NZ_SOZD01000003.1"/>
</dbReference>
<evidence type="ECO:0000313" key="5">
    <source>
        <dbReference type="Proteomes" id="UP000298179"/>
    </source>
</evidence>
<name>A0A4Y8RJ29_9HYPH</name>
<accession>A0A4Y8RJ29</accession>
<keyword evidence="5" id="KW-1185">Reference proteome</keyword>
<dbReference type="Gene3D" id="3.40.50.2000">
    <property type="entry name" value="Glycogen Phosphorylase B"/>
    <property type="match status" value="2"/>
</dbReference>
<proteinExistence type="predicted"/>
<dbReference type="CDD" id="cd03818">
    <property type="entry name" value="GT4_ExpC-like"/>
    <property type="match status" value="1"/>
</dbReference>
<evidence type="ECO:0000259" key="3">
    <source>
        <dbReference type="Pfam" id="PF12000"/>
    </source>
</evidence>
<feature type="domain" description="Glycosyl transferase family 4" evidence="3">
    <location>
        <begin position="26"/>
        <end position="190"/>
    </location>
</feature>
<organism evidence="4 5">
    <name type="scientific">Jiella endophytica</name>
    <dbReference type="NCBI Taxonomy" id="2558362"/>
    <lineage>
        <taxon>Bacteria</taxon>
        <taxon>Pseudomonadati</taxon>
        <taxon>Pseudomonadota</taxon>
        <taxon>Alphaproteobacteria</taxon>
        <taxon>Hyphomicrobiales</taxon>
        <taxon>Aurantimonadaceae</taxon>
        <taxon>Jiella</taxon>
    </lineage>
</organism>
<gene>
    <name evidence="4" type="ORF">E3C22_10025</name>
</gene>
<dbReference type="PANTHER" id="PTHR46401:SF2">
    <property type="entry name" value="GLYCOSYLTRANSFERASE WBBK-RELATED"/>
    <property type="match status" value="1"/>
</dbReference>
<dbReference type="Pfam" id="PF00534">
    <property type="entry name" value="Glycos_transf_1"/>
    <property type="match status" value="1"/>
</dbReference>
<evidence type="ECO:0000313" key="4">
    <source>
        <dbReference type="EMBL" id="TFF22797.1"/>
    </source>
</evidence>
<dbReference type="Proteomes" id="UP000298179">
    <property type="component" value="Unassembled WGS sequence"/>
</dbReference>
<reference evidence="4 5" key="1">
    <citation type="submission" date="2019-03" db="EMBL/GenBank/DDBJ databases">
        <title>Jiella endophytica sp. nov., a novel endophytic bacterium isolated from root of Ficus microcarpa Linn. f.</title>
        <authorList>
            <person name="Tuo L."/>
        </authorList>
    </citation>
    <scope>NUCLEOTIDE SEQUENCE [LARGE SCALE GENOMIC DNA]</scope>
    <source>
        <strain evidence="4 5">CBS5Q-3</strain>
    </source>
</reference>
<keyword evidence="1 4" id="KW-0808">Transferase</keyword>
<feature type="domain" description="Glycosyl transferase family 1" evidence="2">
    <location>
        <begin position="211"/>
        <end position="378"/>
    </location>
</feature>
<dbReference type="SUPFAM" id="SSF53756">
    <property type="entry name" value="UDP-Glycosyltransferase/glycogen phosphorylase"/>
    <property type="match status" value="1"/>
</dbReference>
<dbReference type="AlphaFoldDB" id="A0A4Y8RJ29"/>
<dbReference type="GO" id="GO:0016757">
    <property type="term" value="F:glycosyltransferase activity"/>
    <property type="evidence" value="ECO:0007669"/>
    <property type="project" value="InterPro"/>
</dbReference>
<comment type="caution">
    <text evidence="4">The sequence shown here is derived from an EMBL/GenBank/DDBJ whole genome shotgun (WGS) entry which is preliminary data.</text>
</comment>
<protein>
    <submittedName>
        <fullName evidence="4">Glycosyltransferase</fullName>
    </submittedName>
</protein>
<evidence type="ECO:0000259" key="2">
    <source>
        <dbReference type="Pfam" id="PF00534"/>
    </source>
</evidence>